<evidence type="ECO:0000313" key="1">
    <source>
        <dbReference type="EMBL" id="OGY83115.1"/>
    </source>
</evidence>
<dbReference type="STRING" id="1798543.A2898_02450"/>
<gene>
    <name evidence="1" type="ORF">A2898_02450</name>
</gene>
<name>A0A1G2B2D0_9BACT</name>
<protein>
    <submittedName>
        <fullName evidence="1">Uncharacterized protein</fullName>
    </submittedName>
</protein>
<proteinExistence type="predicted"/>
<organism evidence="1 2">
    <name type="scientific">Candidatus Kerfeldbacteria bacterium RIFCSPLOWO2_01_FULL_48_11</name>
    <dbReference type="NCBI Taxonomy" id="1798543"/>
    <lineage>
        <taxon>Bacteria</taxon>
        <taxon>Candidatus Kerfeldiibacteriota</taxon>
    </lineage>
</organism>
<sequence>MSSVVRFDATTASIPSTTVDARTYGGAVEFYSNVAGVRSITFPTGSFTFSSSFSVITGASQSSVLTVDASNGGASNPTIGIAGDLTYTKGGSATPAITSGTGTWTVSGHVTMTNGTYTATSGNTIVMNGTTKTFTSASNTVHHLTLSGSITLANATHTVAGNLTLGTITAGSSTVVMTGTANLVGNAQTLNNLTINGTSSPIVSLVTSDLTVSSTLTIGGAADGDSDTLTVDTSRTLTSGTAGTVTLVGSGVDTINGAGLLTIKNSNLGLAGTLSVDVRFDATSGNIVMPARTTGYGGDVEAYTASGSSRTVTMGTAGSQTINVTGNLTVNDSGFSINLHGGTWNPIVNITGNLGPCTVFENATITSGTSAWTVSGNVDFTGACIYSPTSGNTLVMDGSSKILKSGGFSNFYNLTVSGSVTAQTSSFSVTNTLNVSGTLSIDSGITVSTTGSGDVAGTGTISGAGTLRFTNTSGGPGTTLTTLSSLVRFDATSGDISTGTLDARTYGGVVTIYSSSSTARVATMTVGPYVFGGLTITAAGGATGHLTLTGATNDPNVTINGDVTATDGGLSGPVADITTGAGTWTLSGNYSGTCGGSVSGDCFTTETGHELIATGASKSLNYDDWYDLTIQGSYSIYTTTVVNNDFLIDGGTAAPSGLMSVAHHFTNNGAFTTGTSTVTMTGTSANIAGTSSTTFYRLTINPSSPGTITVTGSDITVTNNFSISSSDALTISSGRTVTHTGATLTLSGTVNGPGRLTYQSATAFPTGGVLAAALILRFDSTANDQTMSVRTDYQKVEIDNSSTTAGRTVTAANGTITLASTLDLLSTGADPSTTIFQLDTNDPTFTVTGATTIVANTTLTAPSGGALNINGSYTNNGTFTDSGGTVTFNGAGAQALAGTMTGSSDFNHVSITNTGGTVSLSNHFAAAGNFTIGAGATFSQGSTNNITLTGDTILIADTGTFTKASGGGILIMDGVSDNQTFQDANTDAEEDMGNVQIGQSPGTTKLKSDFAASSLTILTGDTFETHGWEVDISGAIDCQGSCVFNLTDSAPNNEGNGTIVTVGGNWTMSATGTFTPSTDSRVEPDGTADQTVSTGGKAFYNFYANNAGASDAVDDVIVTGTFTVSGALTVNDGELDLETNDPATAVTGAVTINSNGELNASSTGSCTVGGSWTNTGTFTANSGTVTFNGTSAAASSFNIDSTGASVDDFRNITFNDAADNDTFVLESALDVNGNLTITGGTLNTKATEDNSIDVGGNWTNADTFTTDGGVVTFDGSSAAASSFNIDSTGSSTDDFFNITFNDAGDNDTFVLESALDVNGSLTITGGTLNTKASEDNSINVAGNWTNNDTFTTDGGVVTFDGADGSTQILSGATTFYNFTASTSGNTVGRTLRFTHTTTYAVNGTWTITGFSGKKITLESSSAGTQWTINPIAASVTYVQVSDSNDTGVAICATFSTDTGDNNTGGWTISAGATCGIDFDGIAYANDNDTGPLNAVSVCVAVDNVSDTDCDTTNASGEFTISGVDASAGGEQLTFFIDGGSTFGNTVTTGDGSAIVTGDNLRIYQNHVVVRYEQGSPLTIVEMDAYDSDQNPTDILFDAQDDTPDTLAVEDGNELFVYTGMTFTPGGNATLDDIQIQGTYVATGAEAIAVSGSWDNNGTFTANSSTVTFDSGSTETVEAGASSFNAVEFANAAGTWTVQTNNMTTSSNLTLTSGTFTLESGRTLEVQGNYSQSIAAANTTWTGSTLYLNGSGGMYDINTKTHGGDTFATLRIGGGEDIAMWDSSATTFTIDGGGCLFSEDHGGTAGRLNIYGACNSRANEYWSYVKDWDGAAVTRQADVRFVSQATMTVDSGDAIEIKGQSAGANRTAVSYETTSGYGMTIGGTIDSQFYDFDYMNASGLNITSTATITELSDGTFDNNPAGATSSYITVSGITSTKNFFDNVFDDNTDGADVNVDYNVNADGASIDWTFFDWSGNKGGESFDNEVNNASVKWDADLTLSVSDTELDLGLINTNIVGSDTNNVTVTTNAQNGYTCRAVEDGNMRNGANDINDVSDGTVNAGSEEYGISCSGDGCQLSGDNGLSGSPLIVASSIGPTVAEITAVTYKAGASATTVGTTFSHIVTFTCSGDF</sequence>
<dbReference type="Proteomes" id="UP000179164">
    <property type="component" value="Unassembled WGS sequence"/>
</dbReference>
<evidence type="ECO:0000313" key="2">
    <source>
        <dbReference type="Proteomes" id="UP000179164"/>
    </source>
</evidence>
<comment type="caution">
    <text evidence="1">The sequence shown here is derived from an EMBL/GenBank/DDBJ whole genome shotgun (WGS) entry which is preliminary data.</text>
</comment>
<reference evidence="1 2" key="1">
    <citation type="journal article" date="2016" name="Nat. Commun.">
        <title>Thousands of microbial genomes shed light on interconnected biogeochemical processes in an aquifer system.</title>
        <authorList>
            <person name="Anantharaman K."/>
            <person name="Brown C.T."/>
            <person name="Hug L.A."/>
            <person name="Sharon I."/>
            <person name="Castelle C.J."/>
            <person name="Probst A.J."/>
            <person name="Thomas B.C."/>
            <person name="Singh A."/>
            <person name="Wilkins M.J."/>
            <person name="Karaoz U."/>
            <person name="Brodie E.L."/>
            <person name="Williams K.H."/>
            <person name="Hubbard S.S."/>
            <person name="Banfield J.F."/>
        </authorList>
    </citation>
    <scope>NUCLEOTIDE SEQUENCE [LARGE SCALE GENOMIC DNA]</scope>
</reference>
<accession>A0A1G2B2D0</accession>
<dbReference type="EMBL" id="MHKE01000015">
    <property type="protein sequence ID" value="OGY83115.1"/>
    <property type="molecule type" value="Genomic_DNA"/>
</dbReference>